<dbReference type="RefSeq" id="WP_231821171.1">
    <property type="nucleotide sequence ID" value="NZ_CP082781.1"/>
</dbReference>
<feature type="transmembrane region" description="Helical" evidence="1">
    <location>
        <begin position="145"/>
        <end position="165"/>
    </location>
</feature>
<organism evidence="2 3">
    <name type="scientific">Microbacterium resistens</name>
    <dbReference type="NCBI Taxonomy" id="156977"/>
    <lineage>
        <taxon>Bacteria</taxon>
        <taxon>Bacillati</taxon>
        <taxon>Actinomycetota</taxon>
        <taxon>Actinomycetes</taxon>
        <taxon>Micrococcales</taxon>
        <taxon>Microbacteriaceae</taxon>
        <taxon>Microbacterium</taxon>
    </lineage>
</organism>
<feature type="transmembrane region" description="Helical" evidence="1">
    <location>
        <begin position="36"/>
        <end position="62"/>
    </location>
</feature>
<evidence type="ECO:0000313" key="3">
    <source>
        <dbReference type="Proteomes" id="UP001199642"/>
    </source>
</evidence>
<feature type="transmembrane region" description="Helical" evidence="1">
    <location>
        <begin position="74"/>
        <end position="95"/>
    </location>
</feature>
<keyword evidence="1" id="KW-0472">Membrane</keyword>
<keyword evidence="1" id="KW-0812">Transmembrane</keyword>
<evidence type="ECO:0000256" key="1">
    <source>
        <dbReference type="SAM" id="Phobius"/>
    </source>
</evidence>
<dbReference type="Proteomes" id="UP001199642">
    <property type="component" value="Chromosome"/>
</dbReference>
<proteinExistence type="predicted"/>
<feature type="transmembrane region" description="Helical" evidence="1">
    <location>
        <begin position="115"/>
        <end position="136"/>
    </location>
</feature>
<reference evidence="2 3" key="1">
    <citation type="submission" date="2023-01" db="EMBL/GenBank/DDBJ databases">
        <title>Characterization of estradiol degrading bacteria Microbacterium sp. MZT7 and reveal degrading genes through genome analysis.</title>
        <authorList>
            <person name="Hao P."/>
            <person name="Gao Y."/>
        </authorList>
    </citation>
    <scope>NUCLEOTIDE SEQUENCE [LARGE SCALE GENOMIC DNA]</scope>
    <source>
        <strain evidence="2 3">MZT7</strain>
    </source>
</reference>
<sequence>MSLLIGLLLTVPAGTNLISAGMFHRLSRFGRRFDAVTWWVFLLLGYISAGISLTAALTALILDTTSTTSTAASKYVAVLLGLLAVLFALVASSASSPLISTTPKPRLYQAHGAQLLWTVVLIGLAVSAAPSALWLIEGVPDESRWVILSIAVPLGAGYVAALLAWHRKALARIESARQETAGSVGDVLGALSTEEGRSDLIRTLYRLEVALRPSPYRSQSPAAPPLAASFEICEIVGLLLWATGERAFPDSIAQRRHHPESIAKPFRAVDPEEPDRVLAAAPAFLRRVSARLFLGVEGPASSELASTSVD</sequence>
<protein>
    <submittedName>
        <fullName evidence="2">Uncharacterized protein</fullName>
    </submittedName>
</protein>
<evidence type="ECO:0000313" key="2">
    <source>
        <dbReference type="EMBL" id="UGS27936.1"/>
    </source>
</evidence>
<accession>A0ABY3RVN7</accession>
<name>A0ABY3RVN7_9MICO</name>
<keyword evidence="1" id="KW-1133">Transmembrane helix</keyword>
<dbReference type="EMBL" id="CP082781">
    <property type="protein sequence ID" value="UGS27936.1"/>
    <property type="molecule type" value="Genomic_DNA"/>
</dbReference>
<gene>
    <name evidence="2" type="ORF">K8F61_07180</name>
</gene>
<keyword evidence="3" id="KW-1185">Reference proteome</keyword>